<evidence type="ECO:0000256" key="2">
    <source>
        <dbReference type="ARBA" id="ARBA00022801"/>
    </source>
</evidence>
<keyword evidence="3" id="KW-0326">Glycosidase</keyword>
<protein>
    <recommendedName>
        <fullName evidence="5">Glycosyl hydrolases family 39 N-terminal catalytic domain-containing protein</fullName>
    </recommendedName>
</protein>
<dbReference type="PANTHER" id="PTHR12631">
    <property type="entry name" value="ALPHA-L-IDURONIDASE"/>
    <property type="match status" value="1"/>
</dbReference>
<dbReference type="Proteomes" id="UP001303946">
    <property type="component" value="Chromosome"/>
</dbReference>
<evidence type="ECO:0000256" key="1">
    <source>
        <dbReference type="ARBA" id="ARBA00008875"/>
    </source>
</evidence>
<keyword evidence="4" id="KW-0732">Signal</keyword>
<gene>
    <name evidence="6" type="ORF">RXV79_07215</name>
</gene>
<accession>A0ABZ0CY69</accession>
<keyword evidence="7" id="KW-1185">Reference proteome</keyword>
<dbReference type="Pfam" id="PF01229">
    <property type="entry name" value="Glyco_hydro_39"/>
    <property type="match status" value="1"/>
</dbReference>
<evidence type="ECO:0000256" key="4">
    <source>
        <dbReference type="SAM" id="SignalP"/>
    </source>
</evidence>
<dbReference type="InterPro" id="IPR051923">
    <property type="entry name" value="Glycosyl_Hydrolase_39"/>
</dbReference>
<sequence length="434" mass="47231">MMKRMVVWAAGAALLCGCAAPPPQAAKVDARVTVNADQAGPAVNPAVTRGYNFGNWMSMVDHGEALALTPAASLRFPGGNIGDEQDMDAATLDAFRSLLTLVKGSPELVIQTRVFAGRVDRVPANRPEDAASAVRMARERGLQVRHWEIGNEPDLYAVTRGDKSWTPDRYCEVFRAQAKAVKVVDPQIKVVGPAVSGIHAAPMRFLERFVELCGDVVDVVSYHIYPTEGDGSEDAALASVAQVDATLRSVRATLRDPRRNPLGHTRELPIAVTEYGLSWKTDRPRFLADMPAGLWAAETALRLARQGVDMAHYFAYQGTGFHGLLDNAGVPRPTYYAFRLLNGLEGRFVQAESNDSRLWSHGVRDGNTMQVLLLNTQTAPLRVGLDVSGWQVQQAKYFDAAIVEGEADFGTLPAGRELTLPARSMTVVKLQRAP</sequence>
<feature type="signal peptide" evidence="4">
    <location>
        <begin position="1"/>
        <end position="25"/>
    </location>
</feature>
<comment type="similarity">
    <text evidence="1">Belongs to the glycosyl hydrolase 39 family.</text>
</comment>
<feature type="chain" id="PRO_5046723638" description="Glycosyl hydrolases family 39 N-terminal catalytic domain-containing protein" evidence="4">
    <location>
        <begin position="26"/>
        <end position="434"/>
    </location>
</feature>
<name>A0ABZ0CY69_9BURK</name>
<dbReference type="RefSeq" id="WP_316702723.1">
    <property type="nucleotide sequence ID" value="NZ_CP136336.1"/>
</dbReference>
<evidence type="ECO:0000259" key="5">
    <source>
        <dbReference type="Pfam" id="PF01229"/>
    </source>
</evidence>
<organism evidence="6 7">
    <name type="scientific">Piscinibacter gummiphilus</name>
    <dbReference type="NCBI Taxonomy" id="946333"/>
    <lineage>
        <taxon>Bacteria</taxon>
        <taxon>Pseudomonadati</taxon>
        <taxon>Pseudomonadota</taxon>
        <taxon>Betaproteobacteria</taxon>
        <taxon>Burkholderiales</taxon>
        <taxon>Sphaerotilaceae</taxon>
        <taxon>Piscinibacter</taxon>
    </lineage>
</organism>
<evidence type="ECO:0000256" key="3">
    <source>
        <dbReference type="ARBA" id="ARBA00023295"/>
    </source>
</evidence>
<keyword evidence="2" id="KW-0378">Hydrolase</keyword>
<dbReference type="InterPro" id="IPR017853">
    <property type="entry name" value="GH"/>
</dbReference>
<dbReference type="PROSITE" id="PS51257">
    <property type="entry name" value="PROKAR_LIPOPROTEIN"/>
    <property type="match status" value="1"/>
</dbReference>
<dbReference type="InterPro" id="IPR049166">
    <property type="entry name" value="GH39_cat"/>
</dbReference>
<dbReference type="Gene3D" id="3.20.20.80">
    <property type="entry name" value="Glycosidases"/>
    <property type="match status" value="1"/>
</dbReference>
<dbReference type="SUPFAM" id="SSF51445">
    <property type="entry name" value="(Trans)glycosidases"/>
    <property type="match status" value="1"/>
</dbReference>
<dbReference type="PANTHER" id="PTHR12631:SF10">
    <property type="entry name" value="BETA-XYLOSIDASE-LIKE PROTEIN-RELATED"/>
    <property type="match status" value="1"/>
</dbReference>
<reference evidence="6 7" key="1">
    <citation type="submission" date="2023-10" db="EMBL/GenBank/DDBJ databases">
        <title>Bacteria for the degradation of biodegradable plastic PBAT(Polybutylene adipate terephthalate).</title>
        <authorList>
            <person name="Weon H.-Y."/>
            <person name="Yeon J."/>
        </authorList>
    </citation>
    <scope>NUCLEOTIDE SEQUENCE [LARGE SCALE GENOMIC DNA]</scope>
    <source>
        <strain evidence="6 7">SBD 7-3</strain>
    </source>
</reference>
<proteinExistence type="inferred from homology"/>
<evidence type="ECO:0000313" key="7">
    <source>
        <dbReference type="Proteomes" id="UP001303946"/>
    </source>
</evidence>
<feature type="domain" description="Glycosyl hydrolases family 39 N-terminal catalytic" evidence="5">
    <location>
        <begin position="146"/>
        <end position="356"/>
    </location>
</feature>
<dbReference type="EMBL" id="CP136336">
    <property type="protein sequence ID" value="WOB09848.1"/>
    <property type="molecule type" value="Genomic_DNA"/>
</dbReference>
<evidence type="ECO:0000313" key="6">
    <source>
        <dbReference type="EMBL" id="WOB09848.1"/>
    </source>
</evidence>